<dbReference type="InterPro" id="IPR042187">
    <property type="entry name" value="Flagellin_C_sub2"/>
</dbReference>
<dbReference type="InterPro" id="IPR001029">
    <property type="entry name" value="Flagellin_N"/>
</dbReference>
<evidence type="ECO:0000256" key="1">
    <source>
        <dbReference type="ARBA" id="ARBA00005709"/>
    </source>
</evidence>
<name>A0ABV9JJF4_9GAMM</name>
<dbReference type="InterPro" id="IPR046358">
    <property type="entry name" value="Flagellin_C"/>
</dbReference>
<protein>
    <recommendedName>
        <fullName evidence="4">Flagellin</fullName>
    </recommendedName>
</protein>
<dbReference type="PANTHER" id="PTHR42792:SF2">
    <property type="entry name" value="FLAGELLIN"/>
    <property type="match status" value="1"/>
</dbReference>
<organism evidence="7 8">
    <name type="scientific">Rheinheimera marina</name>
    <dbReference type="NCBI Taxonomy" id="1774958"/>
    <lineage>
        <taxon>Bacteria</taxon>
        <taxon>Pseudomonadati</taxon>
        <taxon>Pseudomonadota</taxon>
        <taxon>Gammaproteobacteria</taxon>
        <taxon>Chromatiales</taxon>
        <taxon>Chromatiaceae</taxon>
        <taxon>Rheinheimera</taxon>
    </lineage>
</organism>
<feature type="domain" description="Flagellin C-terminal" evidence="6">
    <location>
        <begin position="193"/>
        <end position="277"/>
    </location>
</feature>
<evidence type="ECO:0000313" key="8">
    <source>
        <dbReference type="Proteomes" id="UP001595962"/>
    </source>
</evidence>
<keyword evidence="2 4" id="KW-0964">Secreted</keyword>
<dbReference type="PRINTS" id="PR00207">
    <property type="entry name" value="FLAGELLIN"/>
</dbReference>
<evidence type="ECO:0000259" key="6">
    <source>
        <dbReference type="Pfam" id="PF00700"/>
    </source>
</evidence>
<dbReference type="Gene3D" id="1.20.1330.10">
    <property type="entry name" value="f41 fragment of flagellin, N-terminal domain"/>
    <property type="match status" value="1"/>
</dbReference>
<gene>
    <name evidence="7" type="ORF">ACFO3I_02255</name>
</gene>
<dbReference type="RefSeq" id="WP_377331412.1">
    <property type="nucleotide sequence ID" value="NZ_JBHSGB010000002.1"/>
</dbReference>
<evidence type="ECO:0000256" key="3">
    <source>
        <dbReference type="ARBA" id="ARBA00023143"/>
    </source>
</evidence>
<keyword evidence="7" id="KW-0282">Flagellum</keyword>
<evidence type="ECO:0000256" key="2">
    <source>
        <dbReference type="ARBA" id="ARBA00022525"/>
    </source>
</evidence>
<dbReference type="Proteomes" id="UP001595962">
    <property type="component" value="Unassembled WGS sequence"/>
</dbReference>
<keyword evidence="7" id="KW-0966">Cell projection</keyword>
<comment type="function">
    <text evidence="4">Flagellin is the subunit protein which polymerizes to form the filaments of bacterial flagella.</text>
</comment>
<dbReference type="SUPFAM" id="SSF64518">
    <property type="entry name" value="Phase 1 flagellin"/>
    <property type="match status" value="1"/>
</dbReference>
<evidence type="ECO:0000313" key="7">
    <source>
        <dbReference type="EMBL" id="MFC4653840.1"/>
    </source>
</evidence>
<keyword evidence="3 4" id="KW-0975">Bacterial flagellum</keyword>
<evidence type="ECO:0000259" key="5">
    <source>
        <dbReference type="Pfam" id="PF00669"/>
    </source>
</evidence>
<comment type="subcellular location">
    <subcellularLocation>
        <location evidence="4">Secreted</location>
    </subcellularLocation>
    <subcellularLocation>
        <location evidence="4">Bacterial flagellum</location>
    </subcellularLocation>
</comment>
<accession>A0ABV9JJF4</accession>
<dbReference type="PANTHER" id="PTHR42792">
    <property type="entry name" value="FLAGELLIN"/>
    <property type="match status" value="1"/>
</dbReference>
<dbReference type="Gene3D" id="6.10.10.10">
    <property type="entry name" value="Flagellar export chaperone, C-terminal domain"/>
    <property type="match status" value="1"/>
</dbReference>
<dbReference type="Pfam" id="PF00669">
    <property type="entry name" value="Flagellin_N"/>
    <property type="match status" value="1"/>
</dbReference>
<keyword evidence="7" id="KW-0969">Cilium</keyword>
<dbReference type="InterPro" id="IPR001492">
    <property type="entry name" value="Flagellin"/>
</dbReference>
<feature type="domain" description="Flagellin N-terminal" evidence="5">
    <location>
        <begin position="5"/>
        <end position="139"/>
    </location>
</feature>
<dbReference type="EMBL" id="JBHSGB010000002">
    <property type="protein sequence ID" value="MFC4653840.1"/>
    <property type="molecule type" value="Genomic_DNA"/>
</dbReference>
<dbReference type="Pfam" id="PF00700">
    <property type="entry name" value="Flagellin_C"/>
    <property type="match status" value="1"/>
</dbReference>
<keyword evidence="8" id="KW-1185">Reference proteome</keyword>
<comment type="similarity">
    <text evidence="1 4">Belongs to the bacterial flagellin family.</text>
</comment>
<sequence>MALSIQSNSAATSIRNQLNRSNDSLGVALERLGSGFRINSAKDDAAGLQIASRLSAQLVGQETAINNANNANSMLKSAEGAFDEMTNIVFRMKELATQGANGTNSATEYTALNSEYTALASELDNILDNTTFGAGTNLLGAGGKFSAAVTFQIGASAAETLSVDISAQITAVTTAVGAPGDLTTQANSSTAIGTLDTLLTEIGAARSSLGASMNRLDHTINNLSNMTENTGDARDQLMDADFAKETSNMTKQQLLLNSGISVLSTANTTTQMVSQLLR</sequence>
<proteinExistence type="inferred from homology"/>
<evidence type="ECO:0000256" key="4">
    <source>
        <dbReference type="RuleBase" id="RU362073"/>
    </source>
</evidence>
<reference evidence="8" key="1">
    <citation type="journal article" date="2019" name="Int. J. Syst. Evol. Microbiol.">
        <title>The Global Catalogue of Microorganisms (GCM) 10K type strain sequencing project: providing services to taxonomists for standard genome sequencing and annotation.</title>
        <authorList>
            <consortium name="The Broad Institute Genomics Platform"/>
            <consortium name="The Broad Institute Genome Sequencing Center for Infectious Disease"/>
            <person name="Wu L."/>
            <person name="Ma J."/>
        </authorList>
    </citation>
    <scope>NUCLEOTIDE SEQUENCE [LARGE SCALE GENOMIC DNA]</scope>
    <source>
        <strain evidence="8">DT28</strain>
    </source>
</reference>
<comment type="caution">
    <text evidence="7">The sequence shown here is derived from an EMBL/GenBank/DDBJ whole genome shotgun (WGS) entry which is preliminary data.</text>
</comment>